<dbReference type="Proteomes" id="UP000697127">
    <property type="component" value="Unassembled WGS sequence"/>
</dbReference>
<accession>A0A9P7BEC7</accession>
<keyword evidence="3 5" id="KW-1133">Transmembrane helix</keyword>
<evidence type="ECO:0000256" key="1">
    <source>
        <dbReference type="ARBA" id="ARBA00004167"/>
    </source>
</evidence>
<dbReference type="InterPro" id="IPR009644">
    <property type="entry name" value="FKTN/MNN4/W02B3.4-1"/>
</dbReference>
<sequence length="795" mass="94170">MWHQRSSSPSLSYKSTENYASPLISISTSSNNSFPSSTTFTDSDLEKSSPILYSPVYYNENFETSPKWKFKSSNKPKILKIFKKNYNKFKIKILNKFSNNYYYKYFKLILINYLINKKSFMLLIIFSTLIISFKQIYSQLAYFNPHNTWIYLDKKPYDFVSDSKVVELIKYIHKNADQHSNYYYNQDGIFDRRVTPALYLNNLIKNFNINNLDESLKLEFSWIDWIDFDQRLLPNIDYLLNHNGLPISNCTQFEIEIGFPKNNYFKKDSLINCTNLNDLEINNLKNMNYPYFKINAPLDNYPLSIEARIIYGATYLYHNFQSPQRLIFIDGLSETDLIIPILNIKSFKNALFPSNLNNDLNLLPIDDLMSNIIKEISFNSDDIFNKDINIIHDIARFNKNLNFDKSKFELNKNDFNNPNNLSEINELLNYNNIFNSLDFNLYSNILNEINNYPNGDYPKYFHEPLLNDKKIGGSHYDWRFFNIKEINNEYKRISNLNRLIRAWLRFSNNENIKTWIAHGTLLGYSFNGFMLPWDFDHDVQVSSTSMWKMAKYFNQSLIIDCTTDDQFSSGYGQYLLDISSNFFNRSNINGNNAIDARFIDIHTGMYIDITQLNNIENKDIILKENIKSFDKVFKKEFYRLLKQKKININQIIKDNDLIGCKNNHFYRFDELNLFERHIFEGEYAYIPSNYASILDREFPNRKTSWKHEGYTWRSNLSMWVLNKRCDGKSFDRIGNSCIEDEYVQLIRDLLFNTYSEEGISDELDEIDEDTRRGVYPDWQAVAGVDLFRAQIGNKR</sequence>
<evidence type="ECO:0000313" key="8">
    <source>
        <dbReference type="Proteomes" id="UP000697127"/>
    </source>
</evidence>
<dbReference type="PANTHER" id="PTHR15407:SF28">
    <property type="entry name" value="RIBITOL-5-PHOSPHATE TRANSFERASE FKTN"/>
    <property type="match status" value="1"/>
</dbReference>
<gene>
    <name evidence="7" type="ORF">C6P40_003111</name>
</gene>
<keyword evidence="2 5" id="KW-0812">Transmembrane</keyword>
<dbReference type="GO" id="GO:0016020">
    <property type="term" value="C:membrane"/>
    <property type="evidence" value="ECO:0007669"/>
    <property type="project" value="UniProtKB-SubCell"/>
</dbReference>
<dbReference type="EMBL" id="PUHW01000342">
    <property type="protein sequence ID" value="KAG0686960.1"/>
    <property type="molecule type" value="Genomic_DNA"/>
</dbReference>
<dbReference type="Pfam" id="PF04991">
    <property type="entry name" value="LicD"/>
    <property type="match status" value="1"/>
</dbReference>
<dbReference type="AlphaFoldDB" id="A0A9P7BEC7"/>
<evidence type="ECO:0000256" key="4">
    <source>
        <dbReference type="ARBA" id="ARBA00023136"/>
    </source>
</evidence>
<proteinExistence type="predicted"/>
<feature type="domain" description="LicD/FKTN/FKRP nucleotidyltransferase" evidence="6">
    <location>
        <begin position="509"/>
        <end position="636"/>
    </location>
</feature>
<dbReference type="InterPro" id="IPR007074">
    <property type="entry name" value="LicD/FKTN/FKRP_NTP_transf"/>
</dbReference>
<feature type="transmembrane region" description="Helical" evidence="5">
    <location>
        <begin position="120"/>
        <end position="137"/>
    </location>
</feature>
<keyword evidence="4 5" id="KW-0472">Membrane</keyword>
<comment type="subcellular location">
    <subcellularLocation>
        <location evidence="1">Membrane</location>
        <topology evidence="1">Single-pass membrane protein</topology>
    </subcellularLocation>
</comment>
<evidence type="ECO:0000256" key="2">
    <source>
        <dbReference type="ARBA" id="ARBA00022692"/>
    </source>
</evidence>
<name>A0A9P7BEC7_9ASCO</name>
<evidence type="ECO:0000259" key="6">
    <source>
        <dbReference type="Pfam" id="PF04991"/>
    </source>
</evidence>
<keyword evidence="8" id="KW-1185">Reference proteome</keyword>
<reference evidence="7" key="1">
    <citation type="submission" date="2020-11" db="EMBL/GenBank/DDBJ databases">
        <title>Kefir isolates.</title>
        <authorList>
            <person name="Marcisauskas S."/>
            <person name="Kim Y."/>
            <person name="Blasche S."/>
        </authorList>
    </citation>
    <scope>NUCLEOTIDE SEQUENCE</scope>
    <source>
        <strain evidence="7">Olga-1</strain>
    </source>
</reference>
<dbReference type="PANTHER" id="PTHR15407">
    <property type="entry name" value="FUKUTIN-RELATED"/>
    <property type="match status" value="1"/>
</dbReference>
<protein>
    <recommendedName>
        <fullName evidence="6">LicD/FKTN/FKRP nucleotidyltransferase domain-containing protein</fullName>
    </recommendedName>
</protein>
<dbReference type="GO" id="GO:0009100">
    <property type="term" value="P:glycoprotein metabolic process"/>
    <property type="evidence" value="ECO:0007669"/>
    <property type="project" value="UniProtKB-ARBA"/>
</dbReference>
<evidence type="ECO:0000256" key="5">
    <source>
        <dbReference type="SAM" id="Phobius"/>
    </source>
</evidence>
<evidence type="ECO:0000256" key="3">
    <source>
        <dbReference type="ARBA" id="ARBA00022989"/>
    </source>
</evidence>
<evidence type="ECO:0000313" key="7">
    <source>
        <dbReference type="EMBL" id="KAG0686960.1"/>
    </source>
</evidence>
<organism evidence="7 8">
    <name type="scientific">Pichia californica</name>
    <dbReference type="NCBI Taxonomy" id="460514"/>
    <lineage>
        <taxon>Eukaryota</taxon>
        <taxon>Fungi</taxon>
        <taxon>Dikarya</taxon>
        <taxon>Ascomycota</taxon>
        <taxon>Saccharomycotina</taxon>
        <taxon>Pichiomycetes</taxon>
        <taxon>Pichiales</taxon>
        <taxon>Pichiaceae</taxon>
        <taxon>Pichia</taxon>
    </lineage>
</organism>
<comment type="caution">
    <text evidence="7">The sequence shown here is derived from an EMBL/GenBank/DDBJ whole genome shotgun (WGS) entry which is preliminary data.</text>
</comment>